<evidence type="ECO:0000256" key="2">
    <source>
        <dbReference type="SAM" id="MobiDB-lite"/>
    </source>
</evidence>
<dbReference type="RefSeq" id="WP_344619592.1">
    <property type="nucleotide sequence ID" value="NZ_BAAARV010000103.1"/>
</dbReference>
<dbReference type="SMART" id="SM00240">
    <property type="entry name" value="FHA"/>
    <property type="match status" value="1"/>
</dbReference>
<organism evidence="4 5">
    <name type="scientific">Dactylosporangium salmoneum</name>
    <dbReference type="NCBI Taxonomy" id="53361"/>
    <lineage>
        <taxon>Bacteria</taxon>
        <taxon>Bacillati</taxon>
        <taxon>Actinomycetota</taxon>
        <taxon>Actinomycetes</taxon>
        <taxon>Micromonosporales</taxon>
        <taxon>Micromonosporaceae</taxon>
        <taxon>Dactylosporangium</taxon>
    </lineage>
</organism>
<dbReference type="Pfam" id="PF00498">
    <property type="entry name" value="FHA"/>
    <property type="match status" value="1"/>
</dbReference>
<dbReference type="Gene3D" id="2.60.200.20">
    <property type="match status" value="1"/>
</dbReference>
<evidence type="ECO:0000313" key="4">
    <source>
        <dbReference type="EMBL" id="GAA2387092.1"/>
    </source>
</evidence>
<feature type="region of interest" description="Disordered" evidence="2">
    <location>
        <begin position="76"/>
        <end position="111"/>
    </location>
</feature>
<evidence type="ECO:0000259" key="3">
    <source>
        <dbReference type="PROSITE" id="PS50006"/>
    </source>
</evidence>
<dbReference type="InterPro" id="IPR008984">
    <property type="entry name" value="SMAD_FHA_dom_sf"/>
</dbReference>
<feature type="domain" description="FHA" evidence="3">
    <location>
        <begin position="158"/>
        <end position="217"/>
    </location>
</feature>
<dbReference type="PROSITE" id="PS50006">
    <property type="entry name" value="FHA_DOMAIN"/>
    <property type="match status" value="1"/>
</dbReference>
<protein>
    <recommendedName>
        <fullName evidence="3">FHA domain-containing protein</fullName>
    </recommendedName>
</protein>
<comment type="caution">
    <text evidence="4">The sequence shown here is derived from an EMBL/GenBank/DDBJ whole genome shotgun (WGS) entry which is preliminary data.</text>
</comment>
<keyword evidence="1" id="KW-0597">Phosphoprotein</keyword>
<dbReference type="Proteomes" id="UP001501444">
    <property type="component" value="Unassembled WGS sequence"/>
</dbReference>
<keyword evidence="5" id="KW-1185">Reference proteome</keyword>
<evidence type="ECO:0000313" key="5">
    <source>
        <dbReference type="Proteomes" id="UP001501444"/>
    </source>
</evidence>
<evidence type="ECO:0000256" key="1">
    <source>
        <dbReference type="ARBA" id="ARBA00022553"/>
    </source>
</evidence>
<accession>A0ABN3HSK2</accession>
<dbReference type="SUPFAM" id="SSF49879">
    <property type="entry name" value="SMAD/FHA domain"/>
    <property type="match status" value="1"/>
</dbReference>
<proteinExistence type="predicted"/>
<gene>
    <name evidence="4" type="ORF">GCM10010170_097870</name>
</gene>
<sequence length="245" mass="25357">MATCPRGHSSVATDYCDECGTPINAPVLPTPLADVTSTGGASPAPEAGGQLCPDCGTSRNGRFCEVDGFDFEALNPSAHRPVPDNGASLPRPQPGAISPAAVTGAPTPPSPGTLRLVVSADRAYHDRMAAIDAPDADSVAFPAFCPERRFALADGRHLLIGRRSRSRGIEPDIDLTGPPEDVGVSHAHAVLMSTSDGAWTVVDLGSSNGTYLNDSTDPVVPNVPTPVKEGDRIHVGAWTTMTITS</sequence>
<reference evidence="4 5" key="1">
    <citation type="journal article" date="2019" name="Int. J. Syst. Evol. Microbiol.">
        <title>The Global Catalogue of Microorganisms (GCM) 10K type strain sequencing project: providing services to taxonomists for standard genome sequencing and annotation.</title>
        <authorList>
            <consortium name="The Broad Institute Genomics Platform"/>
            <consortium name="The Broad Institute Genome Sequencing Center for Infectious Disease"/>
            <person name="Wu L."/>
            <person name="Ma J."/>
        </authorList>
    </citation>
    <scope>NUCLEOTIDE SEQUENCE [LARGE SCALE GENOMIC DNA]</scope>
    <source>
        <strain evidence="4 5">JCM 3272</strain>
    </source>
</reference>
<dbReference type="InterPro" id="IPR050923">
    <property type="entry name" value="Cell_Proc_Reg/RNA_Proc"/>
</dbReference>
<dbReference type="PANTHER" id="PTHR23308">
    <property type="entry name" value="NUCLEAR INHIBITOR OF PROTEIN PHOSPHATASE-1"/>
    <property type="match status" value="1"/>
</dbReference>
<dbReference type="CDD" id="cd00060">
    <property type="entry name" value="FHA"/>
    <property type="match status" value="1"/>
</dbReference>
<dbReference type="EMBL" id="BAAARV010000103">
    <property type="protein sequence ID" value="GAA2387092.1"/>
    <property type="molecule type" value="Genomic_DNA"/>
</dbReference>
<dbReference type="InterPro" id="IPR000253">
    <property type="entry name" value="FHA_dom"/>
</dbReference>
<name>A0ABN3HSK2_9ACTN</name>